<evidence type="ECO:0000256" key="3">
    <source>
        <dbReference type="ARBA" id="ARBA00022448"/>
    </source>
</evidence>
<evidence type="ECO:0000256" key="10">
    <source>
        <dbReference type="ARBA" id="ARBA00039103"/>
    </source>
</evidence>
<comment type="caution">
    <text evidence="14">The sequence shown here is derived from an EMBL/GenBank/DDBJ whole genome shotgun (WGS) entry which is preliminary data.</text>
</comment>
<dbReference type="InterPro" id="IPR008250">
    <property type="entry name" value="ATPase_P-typ_transduc_dom_A_sf"/>
</dbReference>
<evidence type="ECO:0000256" key="5">
    <source>
        <dbReference type="ARBA" id="ARBA00022553"/>
    </source>
</evidence>
<dbReference type="InterPro" id="IPR023299">
    <property type="entry name" value="ATPase_P-typ_cyto_dom_N"/>
</dbReference>
<evidence type="ECO:0000256" key="2">
    <source>
        <dbReference type="ARBA" id="ARBA00006024"/>
    </source>
</evidence>
<keyword evidence="8" id="KW-0406">Ion transport</keyword>
<evidence type="ECO:0000256" key="6">
    <source>
        <dbReference type="ARBA" id="ARBA00022692"/>
    </source>
</evidence>
<evidence type="ECO:0000256" key="9">
    <source>
        <dbReference type="ARBA" id="ARBA00023136"/>
    </source>
</evidence>
<gene>
    <name evidence="14" type="ORF">ACFOU2_02945</name>
</gene>
<evidence type="ECO:0000256" key="1">
    <source>
        <dbReference type="ARBA" id="ARBA00004141"/>
    </source>
</evidence>
<evidence type="ECO:0000256" key="8">
    <source>
        <dbReference type="ARBA" id="ARBA00023065"/>
    </source>
</evidence>
<reference evidence="15" key="1">
    <citation type="journal article" date="2019" name="Int. J. Syst. Evol. Microbiol.">
        <title>The Global Catalogue of Microorganisms (GCM) 10K type strain sequencing project: providing services to taxonomists for standard genome sequencing and annotation.</title>
        <authorList>
            <consortium name="The Broad Institute Genomics Platform"/>
            <consortium name="The Broad Institute Genome Sequencing Center for Infectious Disease"/>
            <person name="Wu L."/>
            <person name="Ma J."/>
        </authorList>
    </citation>
    <scope>NUCLEOTIDE SEQUENCE [LARGE SCALE GENOMIC DNA]</scope>
    <source>
        <strain evidence="15">CCUG 61889</strain>
    </source>
</reference>
<dbReference type="InterPro" id="IPR001757">
    <property type="entry name" value="P_typ_ATPase"/>
</dbReference>
<keyword evidence="12" id="KW-1003">Cell membrane</keyword>
<feature type="domain" description="P-type ATPase A" evidence="13">
    <location>
        <begin position="195"/>
        <end position="294"/>
    </location>
</feature>
<keyword evidence="7 12" id="KW-1133">Transmembrane helix</keyword>
<name>A0ABV8AWX6_9BACI</name>
<evidence type="ECO:0000256" key="7">
    <source>
        <dbReference type="ARBA" id="ARBA00022989"/>
    </source>
</evidence>
<keyword evidence="12" id="KW-0547">Nucleotide-binding</keyword>
<keyword evidence="12" id="KW-0067">ATP-binding</keyword>
<dbReference type="EC" id="7.2.2.21" evidence="10"/>
<proteinExistence type="inferred from homology"/>
<dbReference type="SUPFAM" id="SSF56784">
    <property type="entry name" value="HAD-like"/>
    <property type="match status" value="1"/>
</dbReference>
<dbReference type="Pfam" id="PF00702">
    <property type="entry name" value="Hydrolase"/>
    <property type="match status" value="1"/>
</dbReference>
<dbReference type="NCBIfam" id="TIGR01525">
    <property type="entry name" value="ATPase-IB_hvy"/>
    <property type="match status" value="1"/>
</dbReference>
<dbReference type="InterPro" id="IPR023214">
    <property type="entry name" value="HAD_sf"/>
</dbReference>
<dbReference type="PRINTS" id="PR00119">
    <property type="entry name" value="CATATPASE"/>
</dbReference>
<dbReference type="InterPro" id="IPR036412">
    <property type="entry name" value="HAD-like_sf"/>
</dbReference>
<feature type="transmembrane region" description="Helical" evidence="12">
    <location>
        <begin position="144"/>
        <end position="168"/>
    </location>
</feature>
<accession>A0ABV8AWX6</accession>
<keyword evidence="4" id="KW-0104">Cadmium</keyword>
<evidence type="ECO:0000313" key="15">
    <source>
        <dbReference type="Proteomes" id="UP001595752"/>
    </source>
</evidence>
<dbReference type="InterPro" id="IPR059000">
    <property type="entry name" value="ATPase_P-type_domA"/>
</dbReference>
<keyword evidence="15" id="KW-1185">Reference proteome</keyword>
<comment type="similarity">
    <text evidence="2 12">Belongs to the cation transport ATPase (P-type) (TC 3.A.3) family. Type IB subfamily.</text>
</comment>
<comment type="caution">
    <text evidence="12">Lacks conserved residue(s) required for the propagation of feature annotation.</text>
</comment>
<dbReference type="SUPFAM" id="SSF81653">
    <property type="entry name" value="Calcium ATPase, transduction domain A"/>
    <property type="match status" value="1"/>
</dbReference>
<dbReference type="PROSITE" id="PS00154">
    <property type="entry name" value="ATPASE_E1_E2"/>
    <property type="match status" value="1"/>
</dbReference>
<dbReference type="Gene3D" id="3.40.50.1000">
    <property type="entry name" value="HAD superfamily/HAD-like"/>
    <property type="match status" value="1"/>
</dbReference>
<dbReference type="InterPro" id="IPR018303">
    <property type="entry name" value="ATPase_P-typ_P_site"/>
</dbReference>
<comment type="subcellular location">
    <subcellularLocation>
        <location evidence="12">Cell membrane</location>
    </subcellularLocation>
    <subcellularLocation>
        <location evidence="1">Membrane</location>
        <topology evidence="1">Multi-pass membrane protein</topology>
    </subcellularLocation>
</comment>
<protein>
    <recommendedName>
        <fullName evidence="10">Cd(2+)-exporting ATPase</fullName>
        <ecNumber evidence="10">7.2.2.21</ecNumber>
    </recommendedName>
</protein>
<evidence type="ECO:0000256" key="12">
    <source>
        <dbReference type="RuleBase" id="RU362081"/>
    </source>
</evidence>
<dbReference type="InterPro" id="IPR023298">
    <property type="entry name" value="ATPase_P-typ_TM_dom_sf"/>
</dbReference>
<dbReference type="Pfam" id="PF00122">
    <property type="entry name" value="E1-E2_ATPase"/>
    <property type="match status" value="1"/>
</dbReference>
<keyword evidence="12" id="KW-0479">Metal-binding</keyword>
<keyword evidence="9 12" id="KW-0472">Membrane</keyword>
<evidence type="ECO:0000313" key="14">
    <source>
        <dbReference type="EMBL" id="MFC3882491.1"/>
    </source>
</evidence>
<organism evidence="14 15">
    <name type="scientific">Bacillus songklensis</name>
    <dbReference type="NCBI Taxonomy" id="1069116"/>
    <lineage>
        <taxon>Bacteria</taxon>
        <taxon>Bacillati</taxon>
        <taxon>Bacillota</taxon>
        <taxon>Bacilli</taxon>
        <taxon>Bacillales</taxon>
        <taxon>Bacillaceae</taxon>
        <taxon>Bacillus</taxon>
    </lineage>
</organism>
<keyword evidence="6 12" id="KW-0812">Transmembrane</keyword>
<dbReference type="Gene3D" id="2.70.150.10">
    <property type="entry name" value="Calcium-transporting ATPase, cytoplasmic transduction domain A"/>
    <property type="match status" value="1"/>
</dbReference>
<dbReference type="InterPro" id="IPR027256">
    <property type="entry name" value="P-typ_ATPase_IB"/>
</dbReference>
<evidence type="ECO:0000256" key="4">
    <source>
        <dbReference type="ARBA" id="ARBA00022539"/>
    </source>
</evidence>
<dbReference type="PANTHER" id="PTHR48085:SF5">
    <property type="entry name" value="CADMIUM_ZINC-TRANSPORTING ATPASE HMA4-RELATED"/>
    <property type="match status" value="1"/>
</dbReference>
<dbReference type="PANTHER" id="PTHR48085">
    <property type="entry name" value="CADMIUM/ZINC-TRANSPORTING ATPASE HMA2-RELATED"/>
    <property type="match status" value="1"/>
</dbReference>
<dbReference type="Proteomes" id="UP001595752">
    <property type="component" value="Unassembled WGS sequence"/>
</dbReference>
<evidence type="ECO:0000256" key="11">
    <source>
        <dbReference type="ARBA" id="ARBA00049338"/>
    </source>
</evidence>
<feature type="transmembrane region" description="Helical" evidence="12">
    <location>
        <begin position="82"/>
        <end position="99"/>
    </location>
</feature>
<dbReference type="Gene3D" id="3.40.1110.10">
    <property type="entry name" value="Calcium-transporting ATPase, cytoplasmic domain N"/>
    <property type="match status" value="1"/>
</dbReference>
<dbReference type="InterPro" id="IPR051014">
    <property type="entry name" value="Cation_Transport_ATPase_IB"/>
</dbReference>
<dbReference type="SUPFAM" id="SSF81665">
    <property type="entry name" value="Calcium ATPase, transmembrane domain M"/>
    <property type="match status" value="1"/>
</dbReference>
<evidence type="ECO:0000259" key="13">
    <source>
        <dbReference type="Pfam" id="PF00122"/>
    </source>
</evidence>
<keyword evidence="3" id="KW-0813">Transport</keyword>
<dbReference type="EMBL" id="JBHRZT010000018">
    <property type="protein sequence ID" value="MFC3882491.1"/>
    <property type="molecule type" value="Genomic_DNA"/>
</dbReference>
<comment type="catalytic activity">
    <reaction evidence="11">
        <text>Cd(2+)(in) + ATP + H2O = Cd(2+)(out) + ADP + phosphate + H(+)</text>
        <dbReference type="Rhea" id="RHEA:12132"/>
        <dbReference type="ChEBI" id="CHEBI:15377"/>
        <dbReference type="ChEBI" id="CHEBI:15378"/>
        <dbReference type="ChEBI" id="CHEBI:30616"/>
        <dbReference type="ChEBI" id="CHEBI:43474"/>
        <dbReference type="ChEBI" id="CHEBI:48775"/>
        <dbReference type="ChEBI" id="CHEBI:456216"/>
        <dbReference type="EC" id="7.2.2.21"/>
    </reaction>
</comment>
<keyword evidence="5" id="KW-0597">Phosphoprotein</keyword>
<dbReference type="NCBIfam" id="TIGR01494">
    <property type="entry name" value="ATPase_P-type"/>
    <property type="match status" value="1"/>
</dbReference>
<feature type="transmembrane region" description="Helical" evidence="12">
    <location>
        <begin position="105"/>
        <end position="124"/>
    </location>
</feature>
<sequence>MVLHSLPGRLRLRIETKLPSANIEAWFRSIPGIYSASYTPITKSLLLYYDEQFQPHLFLEMLKERKRESKKAKQDLSIKKRVSLISLCAVLFCTHWMMTKMAAPAFYMTLLNRIMGAVVLLLSLPTIKNGLRGMVKERKFNPDFLTMSSLIACLYLNQSASALVIYIMSTASELLTDMTTVKTKAHLQSLLHLEAPYAWKILEDDTVSKVSVDDVSVEDIVKVYQGERIPVDGFVLNGHAVIDESAITGEYMPKEKTVQDEVYAGSICQSGEITLCVTKTGRETALGRMIQLIENAYSSKAPIQEYANKIAEKMVGVSFALTFITYLFTRNLNRALSMLVIDFVCGIKLSTAAAFSAAIGKAAKKGVLIKNGSYVEQLANVETFVFDKTGTMTEGKPYVEHMECFHDFTAEEVLQKAALLEQTSPHPLAYAIIEEAKKRNIPLVSRLAHEKVNVVTGKGLYGIIEEREVHVGSLRYLEEEGIITEHYIHLSPTYSVYVAIDGYLAGAFSIQDRIRTGMKHTIKQLRLLGVQKVVMLTGDEQKNAEKVARQLQLDDYCAHMLPEEKVRYVENEKKRTTIAMVGDGMNDAPALTKAHIGITLGGKRTDLAVEASDIVVSKDDPYVLTELVDLSKETLCTVKQNVLATLFINGAAILLGSLGIISPVAGAAVHNLATIGVVLNSMKILAKEEKQGGTFVYDSSRYTRENPAASTNAAKPLLI</sequence>